<evidence type="ECO:0000256" key="1">
    <source>
        <dbReference type="ARBA" id="ARBA00022741"/>
    </source>
</evidence>
<dbReference type="GO" id="GO:0046496">
    <property type="term" value="P:nicotinamide nucleotide metabolic process"/>
    <property type="evidence" value="ECO:0007669"/>
    <property type="project" value="UniProtKB-UniRule"/>
</dbReference>
<keyword evidence="3 6" id="KW-0521">NADP</keyword>
<dbReference type="RefSeq" id="WP_126727852.1">
    <property type="nucleotide sequence ID" value="NZ_RYZH01000069.1"/>
</dbReference>
<keyword evidence="4 6" id="KW-0520">NAD</keyword>
<evidence type="ECO:0000256" key="4">
    <source>
        <dbReference type="ARBA" id="ARBA00023027"/>
    </source>
</evidence>
<keyword evidence="5 6" id="KW-0456">Lyase</keyword>
<dbReference type="GO" id="GO:0005524">
    <property type="term" value="F:ATP binding"/>
    <property type="evidence" value="ECO:0007669"/>
    <property type="project" value="UniProtKB-KW"/>
</dbReference>
<dbReference type="CDD" id="cd01171">
    <property type="entry name" value="YXKO-related"/>
    <property type="match status" value="1"/>
</dbReference>
<evidence type="ECO:0000313" key="8">
    <source>
        <dbReference type="EMBL" id="RUL82773.1"/>
    </source>
</evidence>
<accession>A0A432MD24</accession>
<dbReference type="Proteomes" id="UP000280296">
    <property type="component" value="Unassembled WGS sequence"/>
</dbReference>
<sequence>MSVDVERISAVPSLGKRPADSHKGMFGHVLVLAGGRGMAGAAGLVGASALRSGAGLVRVASPSEVAPVVATFEPSYMTYPLPQDGDGLIDFPASAPALNRLIDQADVLAVGPGLGQSSGLAQMVRWIVQEVGVPAVLDADALNNLAEAPGLLATASRPIVVTPHPGEFSRLTGDSIAQIQADREGKAVAFARRSKNLVVVLKGTGTVVTDGRRLFVNPTGNPGMATGGAGDVLTGVIAALMGQGMPAFEAAVLGVHAHGLAGDIARQHSGEVGLIAGDIVDGLADAFEALGALG</sequence>
<dbReference type="OrthoDB" id="9806925at2"/>
<feature type="binding site" evidence="6">
    <location>
        <begin position="202"/>
        <end position="206"/>
    </location>
    <ligand>
        <name>AMP</name>
        <dbReference type="ChEBI" id="CHEBI:456215"/>
    </ligand>
</feature>
<dbReference type="EC" id="4.2.1.136" evidence="6"/>
<evidence type="ECO:0000256" key="3">
    <source>
        <dbReference type="ARBA" id="ARBA00022857"/>
    </source>
</evidence>
<dbReference type="GO" id="GO:0110051">
    <property type="term" value="P:metabolite repair"/>
    <property type="evidence" value="ECO:0007669"/>
    <property type="project" value="TreeGrafter"/>
</dbReference>
<dbReference type="Gene3D" id="3.40.1190.20">
    <property type="match status" value="1"/>
</dbReference>
<evidence type="ECO:0000313" key="9">
    <source>
        <dbReference type="Proteomes" id="UP000280296"/>
    </source>
</evidence>
<organism evidence="8 9">
    <name type="scientific">Tautonia sociabilis</name>
    <dbReference type="NCBI Taxonomy" id="2080755"/>
    <lineage>
        <taxon>Bacteria</taxon>
        <taxon>Pseudomonadati</taxon>
        <taxon>Planctomycetota</taxon>
        <taxon>Planctomycetia</taxon>
        <taxon>Isosphaerales</taxon>
        <taxon>Isosphaeraceae</taxon>
        <taxon>Tautonia</taxon>
    </lineage>
</organism>
<comment type="cofactor">
    <cofactor evidence="6">
        <name>Mg(2+)</name>
        <dbReference type="ChEBI" id="CHEBI:18420"/>
    </cofactor>
</comment>
<keyword evidence="9" id="KW-1185">Reference proteome</keyword>
<keyword evidence="1 6" id="KW-0547">Nucleotide-binding</keyword>
<dbReference type="PROSITE" id="PS51383">
    <property type="entry name" value="YJEF_C_3"/>
    <property type="match status" value="1"/>
</dbReference>
<dbReference type="GO" id="GO:0052855">
    <property type="term" value="F:ADP-dependent NAD(P)H-hydrate dehydratase activity"/>
    <property type="evidence" value="ECO:0007669"/>
    <property type="project" value="UniProtKB-UniRule"/>
</dbReference>
<feature type="binding site" evidence="6">
    <location>
        <position position="41"/>
    </location>
    <ligand>
        <name>(6S)-NADPHX</name>
        <dbReference type="ChEBI" id="CHEBI:64076"/>
    </ligand>
</feature>
<dbReference type="NCBIfam" id="TIGR00196">
    <property type="entry name" value="yjeF_cterm"/>
    <property type="match status" value="1"/>
</dbReference>
<dbReference type="PROSITE" id="PS01050">
    <property type="entry name" value="YJEF_C_2"/>
    <property type="match status" value="1"/>
</dbReference>
<feature type="binding site" evidence="6">
    <location>
        <position position="164"/>
    </location>
    <ligand>
        <name>(6S)-NADPHX</name>
        <dbReference type="ChEBI" id="CHEBI:64076"/>
    </ligand>
</feature>
<feature type="binding site" evidence="6">
    <location>
        <position position="231"/>
    </location>
    <ligand>
        <name>(6S)-NADPHX</name>
        <dbReference type="ChEBI" id="CHEBI:64076"/>
    </ligand>
</feature>
<evidence type="ECO:0000256" key="6">
    <source>
        <dbReference type="HAMAP-Rule" id="MF_01965"/>
    </source>
</evidence>
<comment type="catalytic activity">
    <reaction evidence="6">
        <text>(6S)-NADHX + ADP = AMP + phosphate + NADH + H(+)</text>
        <dbReference type="Rhea" id="RHEA:32223"/>
        <dbReference type="ChEBI" id="CHEBI:15378"/>
        <dbReference type="ChEBI" id="CHEBI:43474"/>
        <dbReference type="ChEBI" id="CHEBI:57945"/>
        <dbReference type="ChEBI" id="CHEBI:64074"/>
        <dbReference type="ChEBI" id="CHEBI:456215"/>
        <dbReference type="ChEBI" id="CHEBI:456216"/>
        <dbReference type="EC" id="4.2.1.136"/>
    </reaction>
</comment>
<dbReference type="Pfam" id="PF01256">
    <property type="entry name" value="Carb_kinase"/>
    <property type="match status" value="1"/>
</dbReference>
<evidence type="ECO:0000259" key="7">
    <source>
        <dbReference type="PROSITE" id="PS51383"/>
    </source>
</evidence>
<reference evidence="8 9" key="1">
    <citation type="submission" date="2018-12" db="EMBL/GenBank/DDBJ databases">
        <authorList>
            <person name="Toschakov S.V."/>
        </authorList>
    </citation>
    <scope>NUCLEOTIDE SEQUENCE [LARGE SCALE GENOMIC DNA]</scope>
    <source>
        <strain evidence="8 9">GM2012</strain>
    </source>
</reference>
<feature type="binding site" evidence="6">
    <location>
        <position position="113"/>
    </location>
    <ligand>
        <name>(6S)-NADPHX</name>
        <dbReference type="ChEBI" id="CHEBI:64076"/>
    </ligand>
</feature>
<comment type="function">
    <text evidence="6">Catalyzes the dehydration of the S-form of NAD(P)HX at the expense of ADP, which is converted to AMP. Together with NAD(P)HX epimerase, which catalyzes the epimerization of the S- and R-forms, the enzyme allows the repair of both epimers of NAD(P)HX, a damaged form of NAD(P)H that is a result of enzymatic or heat-dependent hydration.</text>
</comment>
<name>A0A432MD24_9BACT</name>
<comment type="caution">
    <text evidence="8">The sequence shown here is derived from an EMBL/GenBank/DDBJ whole genome shotgun (WGS) entry which is preliminary data.</text>
</comment>
<dbReference type="HAMAP" id="MF_01965">
    <property type="entry name" value="NADHX_dehydratase"/>
    <property type="match status" value="1"/>
</dbReference>
<dbReference type="PANTHER" id="PTHR12592">
    <property type="entry name" value="ATP-DEPENDENT (S)-NAD(P)H-HYDRATE DEHYDRATASE FAMILY MEMBER"/>
    <property type="match status" value="1"/>
</dbReference>
<dbReference type="AlphaFoldDB" id="A0A432MD24"/>
<dbReference type="GO" id="GO:0052856">
    <property type="term" value="F:NAD(P)HX epimerase activity"/>
    <property type="evidence" value="ECO:0007669"/>
    <property type="project" value="TreeGrafter"/>
</dbReference>
<dbReference type="InterPro" id="IPR000631">
    <property type="entry name" value="CARKD"/>
</dbReference>
<dbReference type="SUPFAM" id="SSF53613">
    <property type="entry name" value="Ribokinase-like"/>
    <property type="match status" value="1"/>
</dbReference>
<comment type="catalytic activity">
    <reaction evidence="6">
        <text>(6S)-NADPHX + ADP = AMP + phosphate + NADPH + H(+)</text>
        <dbReference type="Rhea" id="RHEA:32235"/>
        <dbReference type="ChEBI" id="CHEBI:15378"/>
        <dbReference type="ChEBI" id="CHEBI:43474"/>
        <dbReference type="ChEBI" id="CHEBI:57783"/>
        <dbReference type="ChEBI" id="CHEBI:64076"/>
        <dbReference type="ChEBI" id="CHEBI:456215"/>
        <dbReference type="ChEBI" id="CHEBI:456216"/>
        <dbReference type="EC" id="4.2.1.136"/>
    </reaction>
</comment>
<dbReference type="PANTHER" id="PTHR12592:SF0">
    <property type="entry name" value="ATP-DEPENDENT (S)-NAD(P)H-HYDRATE DEHYDRATASE"/>
    <property type="match status" value="1"/>
</dbReference>
<gene>
    <name evidence="6" type="primary">nnrD</name>
    <name evidence="8" type="ORF">TsocGM_23240</name>
</gene>
<keyword evidence="2 6" id="KW-0067">ATP-binding</keyword>
<dbReference type="InterPro" id="IPR017953">
    <property type="entry name" value="Carbohydrate_kinase_pred_CS"/>
</dbReference>
<evidence type="ECO:0000256" key="2">
    <source>
        <dbReference type="ARBA" id="ARBA00022840"/>
    </source>
</evidence>
<feature type="binding site" evidence="6">
    <location>
        <position position="230"/>
    </location>
    <ligand>
        <name>AMP</name>
        <dbReference type="ChEBI" id="CHEBI:456215"/>
    </ligand>
</feature>
<comment type="similarity">
    <text evidence="6">Belongs to the NnrD/CARKD family.</text>
</comment>
<protein>
    <recommendedName>
        <fullName evidence="6">ADP-dependent (S)-NAD(P)H-hydrate dehydratase</fullName>
        <ecNumber evidence="6">4.2.1.136</ecNumber>
    </recommendedName>
    <alternativeName>
        <fullName evidence="6">ADP-dependent NAD(P)HX dehydratase</fullName>
    </alternativeName>
</protein>
<dbReference type="EMBL" id="RYZH01000069">
    <property type="protein sequence ID" value="RUL82773.1"/>
    <property type="molecule type" value="Genomic_DNA"/>
</dbReference>
<dbReference type="InterPro" id="IPR029056">
    <property type="entry name" value="Ribokinase-like"/>
</dbReference>
<comment type="subunit">
    <text evidence="6">Homotetramer.</text>
</comment>
<feature type="domain" description="YjeF C-terminal" evidence="7">
    <location>
        <begin position="6"/>
        <end position="290"/>
    </location>
</feature>
<proteinExistence type="inferred from homology"/>
<evidence type="ECO:0000256" key="5">
    <source>
        <dbReference type="ARBA" id="ARBA00023239"/>
    </source>
</evidence>
<reference evidence="8 9" key="2">
    <citation type="submission" date="2019-01" db="EMBL/GenBank/DDBJ databases">
        <title>Tautonia sociabilis, a novel thermotolerant planctomycete of Isosphaeraceae family, isolated from a 4000 m deep subterranean habitat.</title>
        <authorList>
            <person name="Kovaleva O.L."/>
            <person name="Elcheninov A.G."/>
            <person name="Van Heerden E."/>
            <person name="Toshchakov S.V."/>
            <person name="Novikov A."/>
            <person name="Bonch-Osmolovskaya E.A."/>
            <person name="Kublanov I.V."/>
        </authorList>
    </citation>
    <scope>NUCLEOTIDE SEQUENCE [LARGE SCALE GENOMIC DNA]</scope>
    <source>
        <strain evidence="8 9">GM2012</strain>
    </source>
</reference>